<keyword evidence="3" id="KW-1185">Reference proteome</keyword>
<dbReference type="EMBL" id="LN649231">
    <property type="protein sequence ID" value="CEI68815.1"/>
    <property type="molecule type" value="Genomic_DNA"/>
</dbReference>
<evidence type="ECO:0000313" key="2">
    <source>
        <dbReference type="EMBL" id="CEI68815.1"/>
    </source>
</evidence>
<dbReference type="Proteomes" id="UP000245910">
    <property type="component" value="Chromosome III"/>
</dbReference>
<feature type="region of interest" description="Disordered" evidence="1">
    <location>
        <begin position="1"/>
        <end position="59"/>
    </location>
</feature>
<accession>A0A2L2U2S9</accession>
<sequence length="59" mass="5998">MPPVDGDPSEDGENQSKSRADGKLEGQTDADHSPLRISDLSPGLASATTPLTAGPPQGQ</sequence>
<organism evidence="2 3">
    <name type="scientific">Fusarium venenatum</name>
    <dbReference type="NCBI Taxonomy" id="56646"/>
    <lineage>
        <taxon>Eukaryota</taxon>
        <taxon>Fungi</taxon>
        <taxon>Dikarya</taxon>
        <taxon>Ascomycota</taxon>
        <taxon>Pezizomycotina</taxon>
        <taxon>Sordariomycetes</taxon>
        <taxon>Hypocreomycetidae</taxon>
        <taxon>Hypocreales</taxon>
        <taxon>Nectriaceae</taxon>
        <taxon>Fusarium</taxon>
    </lineage>
</organism>
<evidence type="ECO:0000256" key="1">
    <source>
        <dbReference type="SAM" id="MobiDB-lite"/>
    </source>
</evidence>
<dbReference type="AlphaFoldDB" id="A0A2L2U2S9"/>
<proteinExistence type="predicted"/>
<name>A0A2L2U2S9_9HYPO</name>
<protein>
    <submittedName>
        <fullName evidence="2">Uncharacterized protein</fullName>
    </submittedName>
</protein>
<feature type="compositionally biased region" description="Basic and acidic residues" evidence="1">
    <location>
        <begin position="14"/>
        <end position="34"/>
    </location>
</feature>
<evidence type="ECO:0000313" key="3">
    <source>
        <dbReference type="Proteomes" id="UP000245910"/>
    </source>
</evidence>
<reference evidence="3" key="1">
    <citation type="submission" date="2014-10" db="EMBL/GenBank/DDBJ databases">
        <authorList>
            <person name="King R."/>
        </authorList>
    </citation>
    <scope>NUCLEOTIDE SEQUENCE [LARGE SCALE GENOMIC DNA]</scope>
    <source>
        <strain evidence="3">A3/5</strain>
    </source>
</reference>